<proteinExistence type="predicted"/>
<keyword evidence="1" id="KW-0472">Membrane</keyword>
<keyword evidence="1" id="KW-1133">Transmembrane helix</keyword>
<keyword evidence="4" id="KW-1185">Reference proteome</keyword>
<organism evidence="3 4">
    <name type="scientific">Tengunoibacter tsumagoiensis</name>
    <dbReference type="NCBI Taxonomy" id="2014871"/>
    <lineage>
        <taxon>Bacteria</taxon>
        <taxon>Bacillati</taxon>
        <taxon>Chloroflexota</taxon>
        <taxon>Ktedonobacteria</taxon>
        <taxon>Ktedonobacterales</taxon>
        <taxon>Dictyobacteraceae</taxon>
        <taxon>Tengunoibacter</taxon>
    </lineage>
</organism>
<dbReference type="SUPFAM" id="SSF53955">
    <property type="entry name" value="Lysozyme-like"/>
    <property type="match status" value="1"/>
</dbReference>
<evidence type="ECO:0000256" key="1">
    <source>
        <dbReference type="SAM" id="Phobius"/>
    </source>
</evidence>
<dbReference type="RefSeq" id="WP_218028870.1">
    <property type="nucleotide sequence ID" value="NZ_BIFR01000001.1"/>
</dbReference>
<evidence type="ECO:0000313" key="3">
    <source>
        <dbReference type="EMBL" id="GCE11129.1"/>
    </source>
</evidence>
<name>A0A401ZW51_9CHLR</name>
<accession>A0A401ZW51</accession>
<sequence length="329" mass="34022">MPRFPSLRSFKHMETEISGGPAFGSDPDHSSLAGLQELAGTPEPVLQSSIQPMQDVAGAHQLSFAQELSASSSVQTLVQPALETNQEQKAAAPLRARVVIHGNRHALRPARIVVPQPPLPRRLRSGLILGSTFIVAGLILFSLTPLGAGSAGFSFFQGSIKLAEAAHNLTGIDVQGQHAITPTPSDPMVNAPIGPSPMTLSKSQYVDVARQAAAAAGIPADAFVRQIQAESGFNPNAVSPGGAVGIAQFMPSTAAGLGINPYDPVSALNGAARYMANLSASFGGDYAKGLAAYNAGSGAVQRAINAGGADWLAYMNGTTQNYVHTIMGY</sequence>
<reference evidence="4" key="1">
    <citation type="submission" date="2018-12" db="EMBL/GenBank/DDBJ databases">
        <title>Tengunoibacter tsumagoiensis gen. nov., sp. nov., Dictyobacter kobayashii sp. nov., D. alpinus sp. nov., and D. joshuensis sp. nov. and description of Dictyobacteraceae fam. nov. within the order Ktedonobacterales isolated from Tengu-no-mugimeshi.</title>
        <authorList>
            <person name="Wang C.M."/>
            <person name="Zheng Y."/>
            <person name="Sakai Y."/>
            <person name="Toyoda A."/>
            <person name="Minakuchi Y."/>
            <person name="Abe K."/>
            <person name="Yokota A."/>
            <person name="Yabe S."/>
        </authorList>
    </citation>
    <scope>NUCLEOTIDE SEQUENCE [LARGE SCALE GENOMIC DNA]</scope>
    <source>
        <strain evidence="4">Uno3</strain>
    </source>
</reference>
<dbReference type="Proteomes" id="UP000287352">
    <property type="component" value="Unassembled WGS sequence"/>
</dbReference>
<dbReference type="CDD" id="cd00254">
    <property type="entry name" value="LT-like"/>
    <property type="match status" value="1"/>
</dbReference>
<dbReference type="PANTHER" id="PTHR37423:SF2">
    <property type="entry name" value="MEMBRANE-BOUND LYTIC MUREIN TRANSGLYCOSYLASE C"/>
    <property type="match status" value="1"/>
</dbReference>
<dbReference type="PANTHER" id="PTHR37423">
    <property type="entry name" value="SOLUBLE LYTIC MUREIN TRANSGLYCOSYLASE-RELATED"/>
    <property type="match status" value="1"/>
</dbReference>
<feature type="domain" description="Transglycosylase SLT" evidence="2">
    <location>
        <begin position="209"/>
        <end position="306"/>
    </location>
</feature>
<keyword evidence="1" id="KW-0812">Transmembrane</keyword>
<gene>
    <name evidence="3" type="ORF">KTT_09880</name>
</gene>
<dbReference type="InterPro" id="IPR023346">
    <property type="entry name" value="Lysozyme-like_dom_sf"/>
</dbReference>
<dbReference type="InterPro" id="IPR008258">
    <property type="entry name" value="Transglycosylase_SLT_dom_1"/>
</dbReference>
<evidence type="ECO:0000313" key="4">
    <source>
        <dbReference type="Proteomes" id="UP000287352"/>
    </source>
</evidence>
<dbReference type="AlphaFoldDB" id="A0A401ZW51"/>
<evidence type="ECO:0000259" key="2">
    <source>
        <dbReference type="Pfam" id="PF01464"/>
    </source>
</evidence>
<comment type="caution">
    <text evidence="3">The sequence shown here is derived from an EMBL/GenBank/DDBJ whole genome shotgun (WGS) entry which is preliminary data.</text>
</comment>
<dbReference type="Pfam" id="PF01464">
    <property type="entry name" value="SLT"/>
    <property type="match status" value="1"/>
</dbReference>
<dbReference type="EMBL" id="BIFR01000001">
    <property type="protein sequence ID" value="GCE11129.1"/>
    <property type="molecule type" value="Genomic_DNA"/>
</dbReference>
<feature type="transmembrane region" description="Helical" evidence="1">
    <location>
        <begin position="127"/>
        <end position="148"/>
    </location>
</feature>
<protein>
    <recommendedName>
        <fullName evidence="2">Transglycosylase SLT domain-containing protein</fullName>
    </recommendedName>
</protein>
<dbReference type="Gene3D" id="1.10.530.10">
    <property type="match status" value="1"/>
</dbReference>